<keyword evidence="2" id="KW-1185">Reference proteome</keyword>
<evidence type="ECO:0008006" key="3">
    <source>
        <dbReference type="Google" id="ProtNLM"/>
    </source>
</evidence>
<evidence type="ECO:0000313" key="2">
    <source>
        <dbReference type="Proteomes" id="UP000672602"/>
    </source>
</evidence>
<proteinExistence type="predicted"/>
<organism evidence="1 2">
    <name type="scientific">Marivibrio halodurans</name>
    <dbReference type="NCBI Taxonomy" id="2039722"/>
    <lineage>
        <taxon>Bacteria</taxon>
        <taxon>Pseudomonadati</taxon>
        <taxon>Pseudomonadota</taxon>
        <taxon>Alphaproteobacteria</taxon>
        <taxon>Rhodospirillales</taxon>
        <taxon>Rhodospirillaceae</taxon>
        <taxon>Marivibrio</taxon>
    </lineage>
</organism>
<gene>
    <name evidence="1" type="ORF">KAJ83_17120</name>
</gene>
<reference evidence="1" key="1">
    <citation type="submission" date="2021-04" db="EMBL/GenBank/DDBJ databases">
        <authorList>
            <person name="Zhang D.-C."/>
        </authorList>
    </citation>
    <scope>NUCLEOTIDE SEQUENCE</scope>
    <source>
        <strain evidence="1">CGMCC 1.15697</strain>
    </source>
</reference>
<dbReference type="EMBL" id="JAGMWN010000011">
    <property type="protein sequence ID" value="MBP5858743.1"/>
    <property type="molecule type" value="Genomic_DNA"/>
</dbReference>
<accession>A0A8J7SKW9</accession>
<name>A0A8J7SKW9_9PROT</name>
<dbReference type="Proteomes" id="UP000672602">
    <property type="component" value="Unassembled WGS sequence"/>
</dbReference>
<sequence>MRRTLLILGAIGATALVASGCASYDERQAELHEILLHWQGAKSTYLDHEGEKVKVDRLPARDGRHEIRVRHLCSDCGMENAERLRIAESVAEEVMAGTCPAGYTVLEEGHTVEPLGQKRSYRALSAGIRRYLFRCRT</sequence>
<protein>
    <recommendedName>
        <fullName evidence="3">Lipoprotein</fullName>
    </recommendedName>
</protein>
<dbReference type="PROSITE" id="PS51257">
    <property type="entry name" value="PROKAR_LIPOPROTEIN"/>
    <property type="match status" value="1"/>
</dbReference>
<dbReference type="RefSeq" id="WP_210683337.1">
    <property type="nucleotide sequence ID" value="NZ_JAGMWN010000011.1"/>
</dbReference>
<comment type="caution">
    <text evidence="1">The sequence shown here is derived from an EMBL/GenBank/DDBJ whole genome shotgun (WGS) entry which is preliminary data.</text>
</comment>
<evidence type="ECO:0000313" key="1">
    <source>
        <dbReference type="EMBL" id="MBP5858743.1"/>
    </source>
</evidence>
<dbReference type="AlphaFoldDB" id="A0A8J7SKW9"/>